<organism evidence="1 2">
    <name type="scientific">Zopfia rhizophila CBS 207.26</name>
    <dbReference type="NCBI Taxonomy" id="1314779"/>
    <lineage>
        <taxon>Eukaryota</taxon>
        <taxon>Fungi</taxon>
        <taxon>Dikarya</taxon>
        <taxon>Ascomycota</taxon>
        <taxon>Pezizomycotina</taxon>
        <taxon>Dothideomycetes</taxon>
        <taxon>Dothideomycetes incertae sedis</taxon>
        <taxon>Zopfiaceae</taxon>
        <taxon>Zopfia</taxon>
    </lineage>
</organism>
<dbReference type="Pfam" id="PF12044">
    <property type="entry name" value="Metallopep"/>
    <property type="match status" value="1"/>
</dbReference>
<proteinExistence type="predicted"/>
<dbReference type="AlphaFoldDB" id="A0A6A6E7L8"/>
<dbReference type="OrthoDB" id="74460at2759"/>
<protein>
    <recommendedName>
        <fullName evidence="3">Jacalin-type lectin domain-containing protein</fullName>
    </recommendedName>
</protein>
<dbReference type="PANTHER" id="PTHR21054">
    <property type="entry name" value="ZINC METALLOPROTEINASE-RELATED"/>
    <property type="match status" value="1"/>
</dbReference>
<sequence length="553" mass="61500">MTAYMWQAMIAEDLRSKGLGRRSFRLDEEWAVDTVSRDFLNARYDDSLESEGTMRATAKEIRDTNLAQQNPSARHKDRLFDFFLDALKEAGGPFTSSAHPIVAGLILDSHYSTSRSLILDHAALGCHNPEGISLGVLGSHLTYAWPRLLEEVASCLTDTKVPGDCVGNDNGECCTMWEACTIGQGSHLREVGHAFGSSHRPEIMERGYAQDWLKNFLLQTAYCGRHKTAGVVVTDSTRNNARWHLSDALSFRRLKSFRLPSDQLLTPELRNAGPQAQAAFEGDEDLQSILEINRAAGIAQVQFNGNAEKSPCVAEPVASLRFTQDELESRFDRAESLTLTNVSKLLAIKSFVRIPGSNIRLFKRSVYSDGLENVPDRPHLQWAHLLKEKGPDGNIYRATAIDLRVGYGHKSHWGPMRRHGQEHSFGGHASEEIELPLSATIKKIEVNRAKGELNRSRDTGVVKLEPGVNEVIVGFHGKSARDSFCGVVEFGIITAPKEVGLDGLPEVTFNLSELRNTRKPTQMTTTTETQTTTRLRTTYILHVIHMLKTARGR</sequence>
<dbReference type="InterPro" id="IPR053002">
    <property type="entry name" value="Metalloproteinase_M10B"/>
</dbReference>
<evidence type="ECO:0000313" key="1">
    <source>
        <dbReference type="EMBL" id="KAF2186772.1"/>
    </source>
</evidence>
<dbReference type="InterPro" id="IPR021917">
    <property type="entry name" value="Unchr_Zn-peptidase-like"/>
</dbReference>
<accession>A0A6A6E7L8</accession>
<dbReference type="PANTHER" id="PTHR21054:SF2">
    <property type="entry name" value="MIP04191P"/>
    <property type="match status" value="1"/>
</dbReference>
<dbReference type="EMBL" id="ML994629">
    <property type="protein sequence ID" value="KAF2186772.1"/>
    <property type="molecule type" value="Genomic_DNA"/>
</dbReference>
<gene>
    <name evidence="1" type="ORF">K469DRAFT_726230</name>
</gene>
<dbReference type="Proteomes" id="UP000800200">
    <property type="component" value="Unassembled WGS sequence"/>
</dbReference>
<reference evidence="1" key="1">
    <citation type="journal article" date="2020" name="Stud. Mycol.">
        <title>101 Dothideomycetes genomes: a test case for predicting lifestyles and emergence of pathogens.</title>
        <authorList>
            <person name="Haridas S."/>
            <person name="Albert R."/>
            <person name="Binder M."/>
            <person name="Bloem J."/>
            <person name="Labutti K."/>
            <person name="Salamov A."/>
            <person name="Andreopoulos B."/>
            <person name="Baker S."/>
            <person name="Barry K."/>
            <person name="Bills G."/>
            <person name="Bluhm B."/>
            <person name="Cannon C."/>
            <person name="Castanera R."/>
            <person name="Culley D."/>
            <person name="Daum C."/>
            <person name="Ezra D."/>
            <person name="Gonzalez J."/>
            <person name="Henrissat B."/>
            <person name="Kuo A."/>
            <person name="Liang C."/>
            <person name="Lipzen A."/>
            <person name="Lutzoni F."/>
            <person name="Magnuson J."/>
            <person name="Mondo S."/>
            <person name="Nolan M."/>
            <person name="Ohm R."/>
            <person name="Pangilinan J."/>
            <person name="Park H.-J."/>
            <person name="Ramirez L."/>
            <person name="Alfaro M."/>
            <person name="Sun H."/>
            <person name="Tritt A."/>
            <person name="Yoshinaga Y."/>
            <person name="Zwiers L.-H."/>
            <person name="Turgeon B."/>
            <person name="Goodwin S."/>
            <person name="Spatafora J."/>
            <person name="Crous P."/>
            <person name="Grigoriev I."/>
        </authorList>
    </citation>
    <scope>NUCLEOTIDE SEQUENCE</scope>
    <source>
        <strain evidence="1">CBS 207.26</strain>
    </source>
</reference>
<dbReference type="GO" id="GO:0005737">
    <property type="term" value="C:cytoplasm"/>
    <property type="evidence" value="ECO:0007669"/>
    <property type="project" value="TreeGrafter"/>
</dbReference>
<evidence type="ECO:0008006" key="3">
    <source>
        <dbReference type="Google" id="ProtNLM"/>
    </source>
</evidence>
<evidence type="ECO:0000313" key="2">
    <source>
        <dbReference type="Proteomes" id="UP000800200"/>
    </source>
</evidence>
<name>A0A6A6E7L8_9PEZI</name>
<keyword evidence="2" id="KW-1185">Reference proteome</keyword>